<feature type="signal peptide" evidence="1">
    <location>
        <begin position="1"/>
        <end position="18"/>
    </location>
</feature>
<evidence type="ECO:0000313" key="2">
    <source>
        <dbReference type="EMBL" id="PTQ73446.1"/>
    </source>
</evidence>
<evidence type="ECO:0008006" key="4">
    <source>
        <dbReference type="Google" id="ProtNLM"/>
    </source>
</evidence>
<evidence type="ECO:0000313" key="3">
    <source>
        <dbReference type="Proteomes" id="UP000244077"/>
    </source>
</evidence>
<comment type="caution">
    <text evidence="2">The sequence shown here is derived from an EMBL/GenBank/DDBJ whole genome shotgun (WGS) entry which is preliminary data.</text>
</comment>
<evidence type="ECO:0000256" key="1">
    <source>
        <dbReference type="SAM" id="SignalP"/>
    </source>
</evidence>
<gene>
    <name evidence="2" type="ORF">C8N42_105147</name>
</gene>
<dbReference type="Proteomes" id="UP000244077">
    <property type="component" value="Unassembled WGS sequence"/>
</dbReference>
<accession>A0A2T5HPF2</accession>
<sequence length="55" mass="5618">MKRVLMALVLLSGLSACGVDGEPVTPDVGVSTTVGVNSRGGAYTDTSVDIHFPLN</sequence>
<keyword evidence="1" id="KW-0732">Signal</keyword>
<dbReference type="AlphaFoldDB" id="A0A2T5HPF2"/>
<name>A0A2T5HPF2_9RHOB</name>
<feature type="chain" id="PRO_5015469716" description="Lipoprotein" evidence="1">
    <location>
        <begin position="19"/>
        <end position="55"/>
    </location>
</feature>
<dbReference type="PROSITE" id="PS51257">
    <property type="entry name" value="PROKAR_LIPOPROTEIN"/>
    <property type="match status" value="1"/>
</dbReference>
<dbReference type="EMBL" id="QAOH01000005">
    <property type="protein sequence ID" value="PTQ73446.1"/>
    <property type="molecule type" value="Genomic_DNA"/>
</dbReference>
<proteinExistence type="predicted"/>
<dbReference type="RefSeq" id="WP_170109252.1">
    <property type="nucleotide sequence ID" value="NZ_QAOH01000005.1"/>
</dbReference>
<organism evidence="2 3">
    <name type="scientific">Celeribacter persicus</name>
    <dbReference type="NCBI Taxonomy" id="1651082"/>
    <lineage>
        <taxon>Bacteria</taxon>
        <taxon>Pseudomonadati</taxon>
        <taxon>Pseudomonadota</taxon>
        <taxon>Alphaproteobacteria</taxon>
        <taxon>Rhodobacterales</taxon>
        <taxon>Roseobacteraceae</taxon>
        <taxon>Celeribacter</taxon>
    </lineage>
</organism>
<protein>
    <recommendedName>
        <fullName evidence="4">Lipoprotein</fullName>
    </recommendedName>
</protein>
<reference evidence="2 3" key="1">
    <citation type="submission" date="2018-04" db="EMBL/GenBank/DDBJ databases">
        <title>Genomic Encyclopedia of Archaeal and Bacterial Type Strains, Phase II (KMG-II): from individual species to whole genera.</title>
        <authorList>
            <person name="Goeker M."/>
        </authorList>
    </citation>
    <scope>NUCLEOTIDE SEQUENCE [LARGE SCALE GENOMIC DNA]</scope>
    <source>
        <strain evidence="2 3">DSM 100434</strain>
    </source>
</reference>
<keyword evidence="3" id="KW-1185">Reference proteome</keyword>